<proteinExistence type="predicted"/>
<gene>
    <name evidence="1" type="ORF">JR316_0000142</name>
</gene>
<sequence>MKVDPGTYDRKALKGFRNPHRYVSVAMVTSGHSFGSRKEIITMHSMIDTLVLYTLEIGSLTRILVTVTPTRLGLTLAMIFVGHTHQH</sequence>
<reference evidence="1" key="1">
    <citation type="submission" date="2021-10" db="EMBL/GenBank/DDBJ databases">
        <title>Psilocybe cubensis genome.</title>
        <authorList>
            <person name="Mckernan K.J."/>
            <person name="Crawford S."/>
            <person name="Trippe A."/>
            <person name="Kane L.T."/>
            <person name="Mclaughlin S."/>
        </authorList>
    </citation>
    <scope>NUCLEOTIDE SEQUENCE</scope>
    <source>
        <strain evidence="1">MGC-MH-2018</strain>
    </source>
</reference>
<comment type="caution">
    <text evidence="1">The sequence shown here is derived from an EMBL/GenBank/DDBJ whole genome shotgun (WGS) entry which is preliminary data.</text>
</comment>
<organism evidence="1 2">
    <name type="scientific">Psilocybe cubensis</name>
    <name type="common">Psychedelic mushroom</name>
    <name type="synonym">Stropharia cubensis</name>
    <dbReference type="NCBI Taxonomy" id="181762"/>
    <lineage>
        <taxon>Eukaryota</taxon>
        <taxon>Fungi</taxon>
        <taxon>Dikarya</taxon>
        <taxon>Basidiomycota</taxon>
        <taxon>Agaricomycotina</taxon>
        <taxon>Agaricomycetes</taxon>
        <taxon>Agaricomycetidae</taxon>
        <taxon>Agaricales</taxon>
        <taxon>Agaricineae</taxon>
        <taxon>Strophariaceae</taxon>
        <taxon>Psilocybe</taxon>
    </lineage>
</organism>
<protein>
    <submittedName>
        <fullName evidence="1">Uncharacterized protein</fullName>
    </submittedName>
</protein>
<dbReference type="EMBL" id="JAFIQS020000001">
    <property type="protein sequence ID" value="KAH9486078.1"/>
    <property type="molecule type" value="Genomic_DNA"/>
</dbReference>
<evidence type="ECO:0000313" key="1">
    <source>
        <dbReference type="EMBL" id="KAH9486078.1"/>
    </source>
</evidence>
<name>A0ACB8HDI4_PSICU</name>
<keyword evidence="2" id="KW-1185">Reference proteome</keyword>
<dbReference type="Proteomes" id="UP000664032">
    <property type="component" value="Unassembled WGS sequence"/>
</dbReference>
<accession>A0ACB8HDI4</accession>
<evidence type="ECO:0000313" key="2">
    <source>
        <dbReference type="Proteomes" id="UP000664032"/>
    </source>
</evidence>